<dbReference type="AlphaFoldDB" id="G7UQL1"/>
<dbReference type="eggNOG" id="COG3677">
    <property type="taxonomic scope" value="Bacteria"/>
</dbReference>
<accession>G7UQL1</accession>
<sequence>MDTLLENAIQSIQIGVEDYLSTDPRRTLSAVRNVSAGVLLLLKERLRELSPADSDEALIRQQLVPQRDAQGTVVFRGRGKKTVDVFQIKERLQSLGVDVDWKRVDAIVALRNDIEHYCTATPTPRIKELLADTFLVVRDFISTHLDAEPVDVLGATTWGTLLSVGEIYRSEEAASAAAMAEVQWDYASAIVRHLRCPDCGSALFKPIDLTQTTVATVSLQCTSCGNMHEFEYLAESAARDCHFSEMYLAMSQGGEAPLTTCFDCGRECFSVAASVCLACGGKLMYTHCEQCGEELSVEDQDLGGLCSYDYHMSQKHHRE</sequence>
<reference evidence="1 2" key="1">
    <citation type="journal article" date="2012" name="J. Bacteriol.">
        <title>Complete Genome Sequence of the BTEX-Degrading Bacterium Pseudoxanthomonas spadix BD-a59.</title>
        <authorList>
            <person name="Lee S.H."/>
            <person name="Jin H.M."/>
            <person name="Lee H.J."/>
            <person name="Kim J.M."/>
            <person name="Jeon C.O."/>
        </authorList>
    </citation>
    <scope>NUCLEOTIDE SEQUENCE [LARGE SCALE GENOMIC DNA]</scope>
    <source>
        <strain evidence="1 2">BD-a59</strain>
    </source>
</reference>
<protein>
    <submittedName>
        <fullName evidence="1">Uncharacterized protein</fullName>
    </submittedName>
</protein>
<dbReference type="Proteomes" id="UP000005870">
    <property type="component" value="Chromosome"/>
</dbReference>
<dbReference type="EMBL" id="CP003093">
    <property type="protein sequence ID" value="AER57014.1"/>
    <property type="molecule type" value="Genomic_DNA"/>
</dbReference>
<dbReference type="KEGG" id="psd:DSC_11850"/>
<name>G7UQL1_PSEUP</name>
<proteinExistence type="predicted"/>
<gene>
    <name evidence="1" type="ordered locus">DSC_11850</name>
</gene>
<keyword evidence="2" id="KW-1185">Reference proteome</keyword>
<evidence type="ECO:0000313" key="1">
    <source>
        <dbReference type="EMBL" id="AER57014.1"/>
    </source>
</evidence>
<dbReference type="OrthoDB" id="5941857at2"/>
<dbReference type="RefSeq" id="WP_014161187.1">
    <property type="nucleotide sequence ID" value="NC_016147.2"/>
</dbReference>
<evidence type="ECO:0000313" key="2">
    <source>
        <dbReference type="Proteomes" id="UP000005870"/>
    </source>
</evidence>
<dbReference type="HOGENOM" id="CLU_069126_0_0_6"/>
<organism evidence="1 2">
    <name type="scientific">Pseudoxanthomonas spadix (strain BD-a59)</name>
    <dbReference type="NCBI Taxonomy" id="1045855"/>
    <lineage>
        <taxon>Bacteria</taxon>
        <taxon>Pseudomonadati</taxon>
        <taxon>Pseudomonadota</taxon>
        <taxon>Gammaproteobacteria</taxon>
        <taxon>Lysobacterales</taxon>
        <taxon>Lysobacteraceae</taxon>
        <taxon>Pseudoxanthomonas</taxon>
    </lineage>
</organism>